<dbReference type="EMBL" id="MG920059">
    <property type="protein sequence ID" value="AVJ49015.1"/>
    <property type="molecule type" value="Genomic_DNA"/>
</dbReference>
<evidence type="ECO:0000313" key="1">
    <source>
        <dbReference type="EMBL" id="AVJ49015.1"/>
    </source>
</evidence>
<accession>A0A2P1CDH2</accession>
<gene>
    <name evidence="1" type="primary">9</name>
    <name evidence="1" type="ORF">PBI_BALOO_9</name>
</gene>
<protein>
    <submittedName>
        <fullName evidence="1">Uncharacterized protein</fullName>
    </submittedName>
</protein>
<evidence type="ECO:0000313" key="2">
    <source>
        <dbReference type="Proteomes" id="UP000241655"/>
    </source>
</evidence>
<sequence length="98" mass="10640">MTEVHKLHHDGVGQLAYWPEHSMVGYLTPCCEATAKGSGDGVVCRKCYQPVDERLGGAWDAEVFAFTTECDCPAGAGKYQPSSLTDCPKSPLYGLGWR</sequence>
<reference evidence="1 2" key="1">
    <citation type="submission" date="2018-02" db="EMBL/GenBank/DDBJ databases">
        <authorList>
            <person name="Ng W.L."/>
            <person name="Stoner T.H."/>
            <person name="Russell D.A."/>
            <person name="Garlena R.A."/>
            <person name="Stoner T.H."/>
            <person name="Pope W.H."/>
            <person name="Jacobs-Sera D."/>
            <person name="Hatfull G.F."/>
        </authorList>
    </citation>
    <scope>NUCLEOTIDE SEQUENCE [LARGE SCALE GENOMIC DNA]</scope>
</reference>
<dbReference type="Proteomes" id="UP000241655">
    <property type="component" value="Segment"/>
</dbReference>
<organism evidence="1 2">
    <name type="scientific">Mycobacterium phage Baloo</name>
    <dbReference type="NCBI Taxonomy" id="2099645"/>
    <lineage>
        <taxon>Viruses</taxon>
        <taxon>Duplodnaviria</taxon>
        <taxon>Heunggongvirae</taxon>
        <taxon>Uroviricota</taxon>
        <taxon>Caudoviricetes</taxon>
        <taxon>Bclasvirinae</taxon>
        <taxon>Pipefishvirus</taxon>
        <taxon>Pipefishvirus athena</taxon>
    </lineage>
</organism>
<proteinExistence type="predicted"/>
<name>A0A2P1CDH2_9CAUD</name>